<dbReference type="InterPro" id="IPR011547">
    <property type="entry name" value="SLC26A/SulP_dom"/>
</dbReference>
<dbReference type="PANTHER" id="PTHR11814">
    <property type="entry name" value="SULFATE TRANSPORTER"/>
    <property type="match status" value="1"/>
</dbReference>
<dbReference type="AlphaFoldDB" id="A0A839HV85"/>
<dbReference type="RefSeq" id="WP_182664140.1">
    <property type="nucleotide sequence ID" value="NZ_JACIVI010000003.1"/>
</dbReference>
<feature type="transmembrane region" description="Helical" evidence="5">
    <location>
        <begin position="43"/>
        <end position="63"/>
    </location>
</feature>
<feature type="transmembrane region" description="Helical" evidence="5">
    <location>
        <begin position="110"/>
        <end position="128"/>
    </location>
</feature>
<dbReference type="InterPro" id="IPR006311">
    <property type="entry name" value="TAT_signal"/>
</dbReference>
<dbReference type="InterPro" id="IPR002645">
    <property type="entry name" value="STAS_dom"/>
</dbReference>
<evidence type="ECO:0000256" key="3">
    <source>
        <dbReference type="ARBA" id="ARBA00022989"/>
    </source>
</evidence>
<comment type="caution">
    <text evidence="7">The sequence shown here is derived from an EMBL/GenBank/DDBJ whole genome shotgun (WGS) entry which is preliminary data.</text>
</comment>
<reference evidence="7 8" key="1">
    <citation type="submission" date="2020-08" db="EMBL/GenBank/DDBJ databases">
        <title>Aquariorum lacteus gen. nov., sp. nov., a new member of the family Comamonadaceae, isolated from freshwater aquarium.</title>
        <authorList>
            <person name="Chun S.-J."/>
        </authorList>
    </citation>
    <scope>NUCLEOTIDE SEQUENCE [LARGE SCALE GENOMIC DNA]</scope>
    <source>
        <strain evidence="7 8">SJAQ100</strain>
    </source>
</reference>
<feature type="transmembrane region" description="Helical" evidence="5">
    <location>
        <begin position="228"/>
        <end position="249"/>
    </location>
</feature>
<feature type="transmembrane region" description="Helical" evidence="5">
    <location>
        <begin position="70"/>
        <end position="90"/>
    </location>
</feature>
<protein>
    <submittedName>
        <fullName evidence="7">STAS domain-containing protein</fullName>
    </submittedName>
</protein>
<evidence type="ECO:0000256" key="4">
    <source>
        <dbReference type="ARBA" id="ARBA00023136"/>
    </source>
</evidence>
<keyword evidence="2 5" id="KW-0812">Transmembrane</keyword>
<gene>
    <name evidence="7" type="ORF">H4F90_10105</name>
</gene>
<dbReference type="Gene3D" id="3.30.750.24">
    <property type="entry name" value="STAS domain"/>
    <property type="match status" value="1"/>
</dbReference>
<dbReference type="InterPro" id="IPR001902">
    <property type="entry name" value="SLC26A/SulP_fam"/>
</dbReference>
<dbReference type="PROSITE" id="PS50801">
    <property type="entry name" value="STAS"/>
    <property type="match status" value="1"/>
</dbReference>
<dbReference type="SUPFAM" id="SSF52091">
    <property type="entry name" value="SpoIIaa-like"/>
    <property type="match status" value="1"/>
</dbReference>
<evidence type="ECO:0000256" key="5">
    <source>
        <dbReference type="SAM" id="Phobius"/>
    </source>
</evidence>
<keyword evidence="8" id="KW-1185">Reference proteome</keyword>
<dbReference type="Pfam" id="PF00916">
    <property type="entry name" value="Sulfate_transp"/>
    <property type="match status" value="1"/>
</dbReference>
<evidence type="ECO:0000313" key="7">
    <source>
        <dbReference type="EMBL" id="MBB1162334.1"/>
    </source>
</evidence>
<evidence type="ECO:0000256" key="2">
    <source>
        <dbReference type="ARBA" id="ARBA00022692"/>
    </source>
</evidence>
<proteinExistence type="predicted"/>
<dbReference type="EMBL" id="JACIVI010000003">
    <property type="protein sequence ID" value="MBB1162334.1"/>
    <property type="molecule type" value="Genomic_DNA"/>
</dbReference>
<feature type="domain" description="STAS" evidence="6">
    <location>
        <begin position="452"/>
        <end position="563"/>
    </location>
</feature>
<evidence type="ECO:0000256" key="1">
    <source>
        <dbReference type="ARBA" id="ARBA00004141"/>
    </source>
</evidence>
<feature type="transmembrane region" description="Helical" evidence="5">
    <location>
        <begin position="281"/>
        <end position="303"/>
    </location>
</feature>
<feature type="transmembrane region" description="Helical" evidence="5">
    <location>
        <begin position="352"/>
        <end position="373"/>
    </location>
</feature>
<feature type="transmembrane region" description="Helical" evidence="5">
    <location>
        <begin position="416"/>
        <end position="444"/>
    </location>
</feature>
<name>A0A839HV85_9BURK</name>
<dbReference type="GO" id="GO:0055085">
    <property type="term" value="P:transmembrane transport"/>
    <property type="evidence" value="ECO:0007669"/>
    <property type="project" value="InterPro"/>
</dbReference>
<organism evidence="7 8">
    <name type="scientific">Aquariibacter albus</name>
    <dbReference type="NCBI Taxonomy" id="2759899"/>
    <lineage>
        <taxon>Bacteria</taxon>
        <taxon>Pseudomonadati</taxon>
        <taxon>Pseudomonadota</taxon>
        <taxon>Betaproteobacteria</taxon>
        <taxon>Burkholderiales</taxon>
        <taxon>Sphaerotilaceae</taxon>
        <taxon>Aquariibacter</taxon>
    </lineage>
</organism>
<feature type="transmembrane region" description="Helical" evidence="5">
    <location>
        <begin position="140"/>
        <end position="162"/>
    </location>
</feature>
<dbReference type="InterPro" id="IPR036513">
    <property type="entry name" value="STAS_dom_sf"/>
</dbReference>
<dbReference type="CDD" id="cd07042">
    <property type="entry name" value="STAS_SulP_like_sulfate_transporter"/>
    <property type="match status" value="1"/>
</dbReference>
<sequence length="576" mass="59858">MPSDAPPPETALRPPPRRRLARFRPRLLDTLPGYTRRQALGDLGAGLTVGVMALPLALAFAIASGVSPEAGLFTAIVGGLLISALGGSNVQVGGPAGAFIVIVYGIVERYGLANLLVSTLLAGGLMLLMGLLRLGGLVRYIPISIVIGFTNGIAVLIALSQLKDLLGLQLGRLPADAFSQLRGLIGGLGDTDPTTLALGLACLGLILGWPRVVALVRRGQPRLGNGLGLVPAQMVALLLGSLAAAGLALPVETIGSRFGGIPDHLPALHWPALSWAGARDLVIPTLTLALLGAVEALLCARIADQLATELPRHDPNQELMAQGVANLVVPLVGGLPATGTIARTMTNVRAGATTPVAGIVHALALLIVVLVAAPLAEDVPLAVLAAITFMTAIRLGEWHEFARLRQFAPSYRVILLGTFVLTVVFDLMVAVEVGLVLACVFFIWRMAALFEVQLAPEPAPGVALRRLYGALFFGASGKLEGLPDQLPPGCRVLVLDLQRLIALDSSGLAVLLQLGRDLTRRGIALWLVEAHPQPASLMRRGGLLDALGSERLQPDLAAVLARLAAAASDAAAPSGR</sequence>
<evidence type="ECO:0000313" key="8">
    <source>
        <dbReference type="Proteomes" id="UP000586093"/>
    </source>
</evidence>
<feature type="transmembrane region" description="Helical" evidence="5">
    <location>
        <begin position="379"/>
        <end position="396"/>
    </location>
</feature>
<dbReference type="PROSITE" id="PS51318">
    <property type="entry name" value="TAT"/>
    <property type="match status" value="1"/>
</dbReference>
<keyword evidence="3 5" id="KW-1133">Transmembrane helix</keyword>
<keyword evidence="4 5" id="KW-0472">Membrane</keyword>
<dbReference type="Proteomes" id="UP000586093">
    <property type="component" value="Unassembled WGS sequence"/>
</dbReference>
<comment type="subcellular location">
    <subcellularLocation>
        <location evidence="1">Membrane</location>
        <topology evidence="1">Multi-pass membrane protein</topology>
    </subcellularLocation>
</comment>
<accession>A0A839HV85</accession>
<feature type="transmembrane region" description="Helical" evidence="5">
    <location>
        <begin position="196"/>
        <end position="216"/>
    </location>
</feature>
<dbReference type="GO" id="GO:0016020">
    <property type="term" value="C:membrane"/>
    <property type="evidence" value="ECO:0007669"/>
    <property type="project" value="UniProtKB-SubCell"/>
</dbReference>
<evidence type="ECO:0000259" key="6">
    <source>
        <dbReference type="PROSITE" id="PS50801"/>
    </source>
</evidence>
<dbReference type="Pfam" id="PF01740">
    <property type="entry name" value="STAS"/>
    <property type="match status" value="1"/>
</dbReference>